<evidence type="ECO:0000256" key="3">
    <source>
        <dbReference type="ARBA" id="ARBA00022729"/>
    </source>
</evidence>
<protein>
    <submittedName>
        <fullName evidence="7">ABC transporter substrate-binding protein</fullName>
    </submittedName>
</protein>
<reference evidence="7 8" key="1">
    <citation type="submission" date="2020-08" db="EMBL/GenBank/DDBJ databases">
        <title>Genome sequence of Diaphorobacter ruginosibacter DSM 27467T.</title>
        <authorList>
            <person name="Hyun D.-W."/>
            <person name="Bae J.-W."/>
        </authorList>
    </citation>
    <scope>NUCLEOTIDE SEQUENCE [LARGE SCALE GENOMIC DNA]</scope>
    <source>
        <strain evidence="7 8">DSM 27467</strain>
    </source>
</reference>
<dbReference type="AlphaFoldDB" id="A0A7G9RMG6"/>
<dbReference type="InterPro" id="IPR000709">
    <property type="entry name" value="Leu_Ile_Val-bd"/>
</dbReference>
<organism evidence="7 8">
    <name type="scientific">Diaphorobacter ruginosibacter</name>
    <dbReference type="NCBI Taxonomy" id="1715720"/>
    <lineage>
        <taxon>Bacteria</taxon>
        <taxon>Pseudomonadati</taxon>
        <taxon>Pseudomonadota</taxon>
        <taxon>Betaproteobacteria</taxon>
        <taxon>Burkholderiales</taxon>
        <taxon>Comamonadaceae</taxon>
        <taxon>Diaphorobacter</taxon>
    </lineage>
</organism>
<dbReference type="InterPro" id="IPR028082">
    <property type="entry name" value="Peripla_BP_I"/>
</dbReference>
<feature type="signal peptide" evidence="5">
    <location>
        <begin position="1"/>
        <end position="28"/>
    </location>
</feature>
<dbReference type="Proteomes" id="UP000515811">
    <property type="component" value="Chromosome"/>
</dbReference>
<dbReference type="PRINTS" id="PR00337">
    <property type="entry name" value="LEUILEVALBP"/>
</dbReference>
<keyword evidence="3 5" id="KW-0732">Signal</keyword>
<sequence length="385" mass="40004">MQRRQFVSLASGVAALSAAPAFIRSAAAQEVPGLSAKSVTIGCSAAMSGPLVSFGNDIQQGAGAAFAFINARGGIHGRGIQLQMMDDAYVPDRTVSNVKQMLGDGSVLGLLSCVGTPNNTAILPLVEEAGIPYVAPITGASSLRKGSRNVFHVRASYTDEVQRLVKRLAGMGLKGIGIIYQDNGYGREALADAQRTLASLDMKPAMEAAVATDGSNLADVWSKVSAGRPSAVLLATAGAVSVDLVRGMKKHAPGVLMAGLSVTMPGDAQLKLGEDGSGLALTMIVPDPNRPRIQLVRDYQAAMRAKGHSEFSQGSMEAYVNARVLAEGLERAGKDPSPAKLRSALASIRNFDLGGFVVDYNGQAPYVGSRYIDLGVLGSAGRFIA</sequence>
<name>A0A7G9RMG6_9BURK</name>
<dbReference type="PANTHER" id="PTHR47235:SF1">
    <property type="entry name" value="BLR6548 PROTEIN"/>
    <property type="match status" value="1"/>
</dbReference>
<comment type="similarity">
    <text evidence="1">Belongs to the leucine-binding protein family.</text>
</comment>
<evidence type="ECO:0000313" key="7">
    <source>
        <dbReference type="EMBL" id="QNN56791.1"/>
    </source>
</evidence>
<keyword evidence="8" id="KW-1185">Reference proteome</keyword>
<evidence type="ECO:0000313" key="8">
    <source>
        <dbReference type="Proteomes" id="UP000515811"/>
    </source>
</evidence>
<evidence type="ECO:0000259" key="6">
    <source>
        <dbReference type="Pfam" id="PF13458"/>
    </source>
</evidence>
<evidence type="ECO:0000256" key="2">
    <source>
        <dbReference type="ARBA" id="ARBA00022448"/>
    </source>
</evidence>
<dbReference type="CDD" id="cd06326">
    <property type="entry name" value="PBP1_ABC_ligand_binding-like"/>
    <property type="match status" value="1"/>
</dbReference>
<evidence type="ECO:0000256" key="5">
    <source>
        <dbReference type="SAM" id="SignalP"/>
    </source>
</evidence>
<dbReference type="InterPro" id="IPR028081">
    <property type="entry name" value="Leu-bd"/>
</dbReference>
<dbReference type="GO" id="GO:0006865">
    <property type="term" value="P:amino acid transport"/>
    <property type="evidence" value="ECO:0007669"/>
    <property type="project" value="UniProtKB-KW"/>
</dbReference>
<dbReference type="Pfam" id="PF13458">
    <property type="entry name" value="Peripla_BP_6"/>
    <property type="match status" value="1"/>
</dbReference>
<feature type="domain" description="Leucine-binding protein" evidence="6">
    <location>
        <begin position="38"/>
        <end position="353"/>
    </location>
</feature>
<dbReference type="PANTHER" id="PTHR47235">
    <property type="entry name" value="BLR6548 PROTEIN"/>
    <property type="match status" value="1"/>
</dbReference>
<dbReference type="RefSeq" id="WP_187597057.1">
    <property type="nucleotide sequence ID" value="NZ_CP060714.1"/>
</dbReference>
<evidence type="ECO:0000256" key="4">
    <source>
        <dbReference type="ARBA" id="ARBA00022970"/>
    </source>
</evidence>
<dbReference type="Gene3D" id="3.40.50.2300">
    <property type="match status" value="2"/>
</dbReference>
<dbReference type="EMBL" id="CP060714">
    <property type="protein sequence ID" value="QNN56791.1"/>
    <property type="molecule type" value="Genomic_DNA"/>
</dbReference>
<proteinExistence type="inferred from homology"/>
<accession>A0A7G9RMG6</accession>
<evidence type="ECO:0000256" key="1">
    <source>
        <dbReference type="ARBA" id="ARBA00010062"/>
    </source>
</evidence>
<keyword evidence="2" id="KW-0813">Transport</keyword>
<dbReference type="SUPFAM" id="SSF53822">
    <property type="entry name" value="Periplasmic binding protein-like I"/>
    <property type="match status" value="1"/>
</dbReference>
<gene>
    <name evidence="7" type="ORF">H9K76_20175</name>
</gene>
<feature type="chain" id="PRO_5028860409" evidence="5">
    <location>
        <begin position="29"/>
        <end position="385"/>
    </location>
</feature>
<dbReference type="KEGG" id="drg:H9K76_20175"/>
<keyword evidence="4" id="KW-0029">Amino-acid transport</keyword>